<reference evidence="1" key="3">
    <citation type="submission" date="2025-09" db="UniProtKB">
        <authorList>
            <consortium name="Ensembl"/>
        </authorList>
    </citation>
    <scope>IDENTIFICATION</scope>
</reference>
<evidence type="ECO:0000313" key="1">
    <source>
        <dbReference type="Ensembl" id="ENSAPEP00000023945.1"/>
    </source>
</evidence>
<keyword evidence="2" id="KW-1185">Reference proteome</keyword>
<dbReference type="AlphaFoldDB" id="A0A3P8TED5"/>
<dbReference type="GeneTree" id="ENSGT00940000182575"/>
<reference evidence="1 2" key="1">
    <citation type="submission" date="2018-03" db="EMBL/GenBank/DDBJ databases">
        <title>Finding Nemo's genes: A chromosome-scale reference assembly of the genome of the orange clownfish Amphiprion percula.</title>
        <authorList>
            <person name="Lehmann R."/>
        </authorList>
    </citation>
    <scope>NUCLEOTIDE SEQUENCE</scope>
</reference>
<evidence type="ECO:0000313" key="2">
    <source>
        <dbReference type="Proteomes" id="UP000265080"/>
    </source>
</evidence>
<accession>A0A3P8TED5</accession>
<dbReference type="Proteomes" id="UP000265080">
    <property type="component" value="Chromosome 2"/>
</dbReference>
<organism evidence="1 2">
    <name type="scientific">Amphiprion percula</name>
    <name type="common">Orange clownfish</name>
    <name type="synonym">Lutjanus percula</name>
    <dbReference type="NCBI Taxonomy" id="161767"/>
    <lineage>
        <taxon>Eukaryota</taxon>
        <taxon>Metazoa</taxon>
        <taxon>Chordata</taxon>
        <taxon>Craniata</taxon>
        <taxon>Vertebrata</taxon>
        <taxon>Euteleostomi</taxon>
        <taxon>Actinopterygii</taxon>
        <taxon>Neopterygii</taxon>
        <taxon>Teleostei</taxon>
        <taxon>Neoteleostei</taxon>
        <taxon>Acanthomorphata</taxon>
        <taxon>Ovalentaria</taxon>
        <taxon>Pomacentridae</taxon>
        <taxon>Amphiprion</taxon>
    </lineage>
</organism>
<dbReference type="STRING" id="161767.ENSAPEP00000023945"/>
<proteinExistence type="predicted"/>
<dbReference type="Ensembl" id="ENSAPET00000024576.1">
    <property type="protein sequence ID" value="ENSAPEP00000023945.1"/>
    <property type="gene ID" value="ENSAPEG00000017028.1"/>
</dbReference>
<protein>
    <submittedName>
        <fullName evidence="1">Uncharacterized protein</fullName>
    </submittedName>
</protein>
<name>A0A3P8TED5_AMPPE</name>
<sequence length="188" mass="21584">MSSALFSHFYPHLPIKTVQLLIPLQWWEKHSAKSLFNGLLTINIQLKCEHKYTLLFVKSQKGWKLFSPQQSYFICILNWLLLLLLRRRFSRSPAGRQWTLPGWPNMAAAPEEEVDRRPIRRVRSKSDTPYINEARISLHLETGRQLASDTDALRRMSGQQPLGNIHDFGLSLCSSVGTHGAQLHLGGR</sequence>
<reference evidence="1" key="2">
    <citation type="submission" date="2025-08" db="UniProtKB">
        <authorList>
            <consortium name="Ensembl"/>
        </authorList>
    </citation>
    <scope>IDENTIFICATION</scope>
</reference>